<keyword evidence="7 9" id="KW-0862">Zinc</keyword>
<evidence type="ECO:0000256" key="9">
    <source>
        <dbReference type="RuleBase" id="RU004386"/>
    </source>
</evidence>
<evidence type="ECO:0000256" key="2">
    <source>
        <dbReference type="ARBA" id="ARBA00008290"/>
    </source>
</evidence>
<dbReference type="GO" id="GO:0008237">
    <property type="term" value="F:metallopeptidase activity"/>
    <property type="evidence" value="ECO:0007669"/>
    <property type="project" value="UniProtKB-KW"/>
</dbReference>
<comment type="cofactor">
    <cofactor evidence="1 10">
        <name>Zn(2+)</name>
        <dbReference type="ChEBI" id="CHEBI:29105"/>
    </cofactor>
</comment>
<gene>
    <name evidence="11" type="ORF">IAB63_03625</name>
</gene>
<dbReference type="Gene3D" id="2.30.250.10">
    <property type="entry name" value="Aminopeptidase i, Domain 2"/>
    <property type="match status" value="1"/>
</dbReference>
<evidence type="ECO:0000256" key="4">
    <source>
        <dbReference type="ARBA" id="ARBA00022670"/>
    </source>
</evidence>
<dbReference type="FunFam" id="2.30.250.10:FF:000006">
    <property type="entry name" value="Probable M18 family aminopeptidase 1"/>
    <property type="match status" value="1"/>
</dbReference>
<dbReference type="Gene3D" id="3.40.630.10">
    <property type="entry name" value="Zn peptidases"/>
    <property type="match status" value="1"/>
</dbReference>
<dbReference type="GO" id="GO:0008270">
    <property type="term" value="F:zinc ion binding"/>
    <property type="evidence" value="ECO:0007669"/>
    <property type="project" value="InterPro"/>
</dbReference>
<dbReference type="Pfam" id="PF02127">
    <property type="entry name" value="Peptidase_M18"/>
    <property type="match status" value="1"/>
</dbReference>
<evidence type="ECO:0000313" key="11">
    <source>
        <dbReference type="EMBL" id="HIU02326.1"/>
    </source>
</evidence>
<dbReference type="PRINTS" id="PR00932">
    <property type="entry name" value="AMINO1PTASE"/>
</dbReference>
<dbReference type="GO" id="GO:0004177">
    <property type="term" value="F:aminopeptidase activity"/>
    <property type="evidence" value="ECO:0007669"/>
    <property type="project" value="UniProtKB-KW"/>
</dbReference>
<keyword evidence="8 9" id="KW-0482">Metalloprotease</keyword>
<evidence type="ECO:0000256" key="7">
    <source>
        <dbReference type="ARBA" id="ARBA00022833"/>
    </source>
</evidence>
<dbReference type="AlphaFoldDB" id="A0A9D1HFE3"/>
<dbReference type="Proteomes" id="UP000824164">
    <property type="component" value="Unassembled WGS sequence"/>
</dbReference>
<organism evidence="11 12">
    <name type="scientific">Candidatus Onthocola gallistercoris</name>
    <dbReference type="NCBI Taxonomy" id="2840876"/>
    <lineage>
        <taxon>Bacteria</taxon>
        <taxon>Bacillati</taxon>
        <taxon>Bacillota</taxon>
        <taxon>Bacilli</taxon>
        <taxon>Candidatus Onthocola</taxon>
    </lineage>
</organism>
<dbReference type="NCBIfam" id="NF002600">
    <property type="entry name" value="PRK02256.1"/>
    <property type="match status" value="1"/>
</dbReference>
<reference evidence="11" key="2">
    <citation type="journal article" date="2021" name="PeerJ">
        <title>Extensive microbial diversity within the chicken gut microbiome revealed by metagenomics and culture.</title>
        <authorList>
            <person name="Gilroy R."/>
            <person name="Ravi A."/>
            <person name="Getino M."/>
            <person name="Pursley I."/>
            <person name="Horton D.L."/>
            <person name="Alikhan N.F."/>
            <person name="Baker D."/>
            <person name="Gharbi K."/>
            <person name="Hall N."/>
            <person name="Watson M."/>
            <person name="Adriaenssens E.M."/>
            <person name="Foster-Nyarko E."/>
            <person name="Jarju S."/>
            <person name="Secka A."/>
            <person name="Antonio M."/>
            <person name="Oren A."/>
            <person name="Chaudhuri R.R."/>
            <person name="La Ragione R."/>
            <person name="Hildebrand F."/>
            <person name="Pallen M.J."/>
        </authorList>
    </citation>
    <scope>NUCLEOTIDE SEQUENCE</scope>
    <source>
        <strain evidence="11">CHK187-14744</strain>
    </source>
</reference>
<keyword evidence="3 9" id="KW-0031">Aminopeptidase</keyword>
<comment type="caution">
    <text evidence="11">The sequence shown here is derived from an EMBL/GenBank/DDBJ whole genome shotgun (WGS) entry which is preliminary data.</text>
</comment>
<evidence type="ECO:0000256" key="10">
    <source>
        <dbReference type="RuleBase" id="RU004387"/>
    </source>
</evidence>
<evidence type="ECO:0000256" key="3">
    <source>
        <dbReference type="ARBA" id="ARBA00022438"/>
    </source>
</evidence>
<evidence type="ECO:0000256" key="6">
    <source>
        <dbReference type="ARBA" id="ARBA00022801"/>
    </source>
</evidence>
<dbReference type="PANTHER" id="PTHR28570:SF2">
    <property type="entry name" value="M18 FAMILY AMINOPEPTIDASE 1-RELATED"/>
    <property type="match status" value="1"/>
</dbReference>
<name>A0A9D1HFE3_9FIRM</name>
<dbReference type="PANTHER" id="PTHR28570">
    <property type="entry name" value="ASPARTYL AMINOPEPTIDASE"/>
    <property type="match status" value="1"/>
</dbReference>
<keyword evidence="4 9" id="KW-0645">Protease</keyword>
<dbReference type="SUPFAM" id="SSF53187">
    <property type="entry name" value="Zn-dependent exopeptidases"/>
    <property type="match status" value="1"/>
</dbReference>
<proteinExistence type="inferred from homology"/>
<dbReference type="EMBL" id="DVLT01000024">
    <property type="protein sequence ID" value="HIU02326.1"/>
    <property type="molecule type" value="Genomic_DNA"/>
</dbReference>
<dbReference type="SUPFAM" id="SSF101821">
    <property type="entry name" value="Aminopeptidase/glucanase lid domain"/>
    <property type="match status" value="1"/>
</dbReference>
<reference evidence="11" key="1">
    <citation type="submission" date="2020-10" db="EMBL/GenBank/DDBJ databases">
        <authorList>
            <person name="Gilroy R."/>
        </authorList>
    </citation>
    <scope>NUCLEOTIDE SEQUENCE</scope>
    <source>
        <strain evidence="11">CHK187-14744</strain>
    </source>
</reference>
<dbReference type="InterPro" id="IPR001948">
    <property type="entry name" value="Peptidase_M18"/>
</dbReference>
<dbReference type="GO" id="GO:0006508">
    <property type="term" value="P:proteolysis"/>
    <property type="evidence" value="ECO:0007669"/>
    <property type="project" value="UniProtKB-KW"/>
</dbReference>
<dbReference type="InterPro" id="IPR023358">
    <property type="entry name" value="Peptidase_M18_dom2"/>
</dbReference>
<evidence type="ECO:0000256" key="8">
    <source>
        <dbReference type="ARBA" id="ARBA00023049"/>
    </source>
</evidence>
<evidence type="ECO:0000313" key="12">
    <source>
        <dbReference type="Proteomes" id="UP000824164"/>
    </source>
</evidence>
<dbReference type="EC" id="3.4.11.-" evidence="10"/>
<keyword evidence="5 9" id="KW-0479">Metal-binding</keyword>
<comment type="similarity">
    <text evidence="2 9">Belongs to the peptidase M18 family.</text>
</comment>
<evidence type="ECO:0000256" key="1">
    <source>
        <dbReference type="ARBA" id="ARBA00001947"/>
    </source>
</evidence>
<protein>
    <recommendedName>
        <fullName evidence="10">M18 family aminopeptidase</fullName>
        <ecNumber evidence="10">3.4.11.-</ecNumber>
    </recommendedName>
</protein>
<sequence length="458" mass="50281">MKENAWTTYSEKDLEMLEALMNGYKAFLTTSKTERECAANIVDMASRSGYVSLEQVIKTGTVLRPGDKVYATLMGKMVILAHMGEQPLTEGVNIIGSHMDSPRLDVKQNPLYEESGLAYLDTHYYGGIKKYQWTTVPMALHGVIIKKDGTCVPVNIGEGTDDPVFCISDLLVHLANAQTNKKAVDFIEGEKLDVLIGSRPLAGEKKNAVKANILKLLKEKYDVEEDDFISAEIEVVPAGAARDFGLDRSMILSYGQDDKVCVYTSLMALLAQEKISRTSIALFVDKEETGSLGATGMQSRFFENTMAELLNACGQYSELALRRTLSSSFMLSADVCAAYDPLYGDAFEKKNIAYFGQGVAFNKYTGARGKSGTNDANAEYVAKLRRIMDDNNVAFQTAELGKVDAGGGGTIAYILALYGMNVMDCGVPVMSMHAPWEICSKSDIYETEKAYEAFYKDC</sequence>
<dbReference type="GO" id="GO:0005737">
    <property type="term" value="C:cytoplasm"/>
    <property type="evidence" value="ECO:0007669"/>
    <property type="project" value="UniProtKB-ARBA"/>
</dbReference>
<accession>A0A9D1HFE3</accession>
<evidence type="ECO:0000256" key="5">
    <source>
        <dbReference type="ARBA" id="ARBA00022723"/>
    </source>
</evidence>
<keyword evidence="6 9" id="KW-0378">Hydrolase</keyword>